<dbReference type="GO" id="GO:0004523">
    <property type="term" value="F:RNA-DNA hybrid ribonuclease activity"/>
    <property type="evidence" value="ECO:0007669"/>
    <property type="project" value="InterPro"/>
</dbReference>
<dbReference type="InterPro" id="IPR002156">
    <property type="entry name" value="RNaseH_domain"/>
</dbReference>
<protein>
    <recommendedName>
        <fullName evidence="1">RNase H type-1 domain-containing protein</fullName>
    </recommendedName>
</protein>
<dbReference type="GO" id="GO:0003676">
    <property type="term" value="F:nucleic acid binding"/>
    <property type="evidence" value="ECO:0007669"/>
    <property type="project" value="InterPro"/>
</dbReference>
<dbReference type="Proteomes" id="UP001420932">
    <property type="component" value="Unassembled WGS sequence"/>
</dbReference>
<organism evidence="2 3">
    <name type="scientific">Stephania yunnanensis</name>
    <dbReference type="NCBI Taxonomy" id="152371"/>
    <lineage>
        <taxon>Eukaryota</taxon>
        <taxon>Viridiplantae</taxon>
        <taxon>Streptophyta</taxon>
        <taxon>Embryophyta</taxon>
        <taxon>Tracheophyta</taxon>
        <taxon>Spermatophyta</taxon>
        <taxon>Magnoliopsida</taxon>
        <taxon>Ranunculales</taxon>
        <taxon>Menispermaceae</taxon>
        <taxon>Menispermoideae</taxon>
        <taxon>Cissampelideae</taxon>
        <taxon>Stephania</taxon>
    </lineage>
</organism>
<evidence type="ECO:0000313" key="3">
    <source>
        <dbReference type="Proteomes" id="UP001420932"/>
    </source>
</evidence>
<feature type="domain" description="RNase H type-1" evidence="1">
    <location>
        <begin position="2"/>
        <end position="61"/>
    </location>
</feature>
<dbReference type="AlphaFoldDB" id="A0AAP0PEG3"/>
<dbReference type="EMBL" id="JBBNAF010000005">
    <property type="protein sequence ID" value="KAK9142133.1"/>
    <property type="molecule type" value="Genomic_DNA"/>
</dbReference>
<proteinExistence type="predicted"/>
<dbReference type="Pfam" id="PF13456">
    <property type="entry name" value="RVT_3"/>
    <property type="match status" value="1"/>
</dbReference>
<keyword evidence="3" id="KW-1185">Reference proteome</keyword>
<evidence type="ECO:0000259" key="1">
    <source>
        <dbReference type="Pfam" id="PF13456"/>
    </source>
</evidence>
<sequence length="66" mass="7601">MVAKLFAVREGPNLAWEKGFRHVILESDSMIGVQLLKQGTNAWQPLSYVHLISDCLTLLEKTRWFN</sequence>
<accession>A0AAP0PEG3</accession>
<reference evidence="2 3" key="1">
    <citation type="submission" date="2024-01" db="EMBL/GenBank/DDBJ databases">
        <title>Genome assemblies of Stephania.</title>
        <authorList>
            <person name="Yang L."/>
        </authorList>
    </citation>
    <scope>NUCLEOTIDE SEQUENCE [LARGE SCALE GENOMIC DNA]</scope>
    <source>
        <strain evidence="2">YNDBR</strain>
        <tissue evidence="2">Leaf</tissue>
    </source>
</reference>
<name>A0AAP0PEG3_9MAGN</name>
<gene>
    <name evidence="2" type="ORF">Syun_011533</name>
</gene>
<evidence type="ECO:0000313" key="2">
    <source>
        <dbReference type="EMBL" id="KAK9142133.1"/>
    </source>
</evidence>
<comment type="caution">
    <text evidence="2">The sequence shown here is derived from an EMBL/GenBank/DDBJ whole genome shotgun (WGS) entry which is preliminary data.</text>
</comment>